<feature type="compositionally biased region" description="Basic and acidic residues" evidence="1">
    <location>
        <begin position="65"/>
        <end position="79"/>
    </location>
</feature>
<evidence type="ECO:0000313" key="2">
    <source>
        <dbReference type="EMBL" id="GIH38104.1"/>
    </source>
</evidence>
<feature type="region of interest" description="Disordered" evidence="1">
    <location>
        <begin position="45"/>
        <end position="79"/>
    </location>
</feature>
<name>A0ABQ4FTF4_9ACTN</name>
<accession>A0ABQ4FTF4</accession>
<keyword evidence="3" id="KW-1185">Reference proteome</keyword>
<feature type="region of interest" description="Disordered" evidence="1">
    <location>
        <begin position="15"/>
        <end position="34"/>
    </location>
</feature>
<gene>
    <name evidence="2" type="ORF">Mco01_11040</name>
</gene>
<organism evidence="2 3">
    <name type="scientific">Microbispora corallina</name>
    <dbReference type="NCBI Taxonomy" id="83302"/>
    <lineage>
        <taxon>Bacteria</taxon>
        <taxon>Bacillati</taxon>
        <taxon>Actinomycetota</taxon>
        <taxon>Actinomycetes</taxon>
        <taxon>Streptosporangiales</taxon>
        <taxon>Streptosporangiaceae</taxon>
        <taxon>Microbispora</taxon>
    </lineage>
</organism>
<reference evidence="2 3" key="1">
    <citation type="submission" date="2021-01" db="EMBL/GenBank/DDBJ databases">
        <title>Whole genome shotgun sequence of Microbispora corallina NBRC 16416.</title>
        <authorList>
            <person name="Komaki H."/>
            <person name="Tamura T."/>
        </authorList>
    </citation>
    <scope>NUCLEOTIDE SEQUENCE [LARGE SCALE GENOMIC DNA]</scope>
    <source>
        <strain evidence="2 3">NBRC 16416</strain>
    </source>
</reference>
<evidence type="ECO:0000313" key="3">
    <source>
        <dbReference type="Proteomes" id="UP000603904"/>
    </source>
</evidence>
<protein>
    <submittedName>
        <fullName evidence="2">Uncharacterized protein</fullName>
    </submittedName>
</protein>
<sequence>MGGYWVRTSDPSLVMSHDRPGGTPTCRPTWDAAPPPAVRELKIQDRPLPSRGFHFKDLSPPSGRISDRADEPPDSGKSE</sequence>
<dbReference type="Proteomes" id="UP000603904">
    <property type="component" value="Unassembled WGS sequence"/>
</dbReference>
<proteinExistence type="predicted"/>
<evidence type="ECO:0000256" key="1">
    <source>
        <dbReference type="SAM" id="MobiDB-lite"/>
    </source>
</evidence>
<dbReference type="EMBL" id="BOOC01000003">
    <property type="protein sequence ID" value="GIH38104.1"/>
    <property type="molecule type" value="Genomic_DNA"/>
</dbReference>
<comment type="caution">
    <text evidence="2">The sequence shown here is derived from an EMBL/GenBank/DDBJ whole genome shotgun (WGS) entry which is preliminary data.</text>
</comment>